<proteinExistence type="predicted"/>
<dbReference type="InterPro" id="IPR016040">
    <property type="entry name" value="NAD(P)-bd_dom"/>
</dbReference>
<dbReference type="Proteomes" id="UP000054537">
    <property type="component" value="Unassembled WGS sequence"/>
</dbReference>
<name>A0A0A6URE4_ACTUT</name>
<dbReference type="SUPFAM" id="SSF51735">
    <property type="entry name" value="NAD(P)-binding Rossmann-fold domains"/>
    <property type="match status" value="1"/>
</dbReference>
<dbReference type="OrthoDB" id="116343at2"/>
<reference evidence="2 3" key="1">
    <citation type="submission" date="2014-10" db="EMBL/GenBank/DDBJ databases">
        <title>Draft genome sequence of Actinoplanes utahensis NRRL 12052.</title>
        <authorList>
            <person name="Velasco-Bucheli B."/>
            <person name="del Cerro C."/>
            <person name="Hormigo D."/>
            <person name="Garcia J.L."/>
            <person name="Acebal C."/>
            <person name="Arroyo M."/>
            <person name="de la Mata I."/>
        </authorList>
    </citation>
    <scope>NUCLEOTIDE SEQUENCE [LARGE SCALE GENOMIC DNA]</scope>
    <source>
        <strain evidence="2 3">NRRL 12052</strain>
    </source>
</reference>
<dbReference type="Pfam" id="PF13460">
    <property type="entry name" value="NAD_binding_10"/>
    <property type="match status" value="1"/>
</dbReference>
<gene>
    <name evidence="2" type="ORF">MB27_10055</name>
</gene>
<protein>
    <submittedName>
        <fullName evidence="2">NmrA family transcriptional regulator</fullName>
    </submittedName>
</protein>
<dbReference type="PANTHER" id="PTHR43162:SF1">
    <property type="entry name" value="PRESTALK A DIFFERENTIATION PROTEIN A"/>
    <property type="match status" value="1"/>
</dbReference>
<feature type="domain" description="NAD(P)-binding" evidence="1">
    <location>
        <begin position="6"/>
        <end position="180"/>
    </location>
</feature>
<evidence type="ECO:0000259" key="1">
    <source>
        <dbReference type="Pfam" id="PF13460"/>
    </source>
</evidence>
<dbReference type="RefSeq" id="WP_043524120.1">
    <property type="nucleotide sequence ID" value="NZ_BAABKU010000015.1"/>
</dbReference>
<dbReference type="InterPro" id="IPR036291">
    <property type="entry name" value="NAD(P)-bd_dom_sf"/>
</dbReference>
<dbReference type="STRING" id="1869.MB27_10055"/>
<evidence type="ECO:0000313" key="2">
    <source>
        <dbReference type="EMBL" id="KHD77598.1"/>
    </source>
</evidence>
<dbReference type="Gene3D" id="3.40.50.720">
    <property type="entry name" value="NAD(P)-binding Rossmann-like Domain"/>
    <property type="match status" value="1"/>
</dbReference>
<comment type="caution">
    <text evidence="2">The sequence shown here is derived from an EMBL/GenBank/DDBJ whole genome shotgun (WGS) entry which is preliminary data.</text>
</comment>
<evidence type="ECO:0000313" key="3">
    <source>
        <dbReference type="Proteomes" id="UP000054537"/>
    </source>
</evidence>
<sequence length="271" mass="27895">MILVTGATGTVGRHLTRLLHDGGHPVRAMTRGGSGPLPAGVEVAYADFTDPVSLRRAVAGVRAVFLLTAPPVPGPGFDRDLLDAAREAGVATVVKLSAIGTGEEFAGATVGAWHLAAEEAVRDSGLSWTILRPSSFASNTLHWAGAIRAGQPVPNLTGDGRQGVIDPADIAAVAAAALTGPGHDGRTYTLTGPELLSVPEQAGILAEVIGRPVATTAVDSVPGLPPEAVLGSAWARAGHNAVLTDHVRDVLGRSPTRFREWAEACFRDRVA</sequence>
<accession>A0A0A6URE4</accession>
<dbReference type="AlphaFoldDB" id="A0A0A6URE4"/>
<dbReference type="PANTHER" id="PTHR43162">
    <property type="match status" value="1"/>
</dbReference>
<dbReference type="EMBL" id="JRTT01000010">
    <property type="protein sequence ID" value="KHD77598.1"/>
    <property type="molecule type" value="Genomic_DNA"/>
</dbReference>
<dbReference type="eggNOG" id="COG0702">
    <property type="taxonomic scope" value="Bacteria"/>
</dbReference>
<keyword evidence="3" id="KW-1185">Reference proteome</keyword>
<organism evidence="2 3">
    <name type="scientific">Actinoplanes utahensis</name>
    <dbReference type="NCBI Taxonomy" id="1869"/>
    <lineage>
        <taxon>Bacteria</taxon>
        <taxon>Bacillati</taxon>
        <taxon>Actinomycetota</taxon>
        <taxon>Actinomycetes</taxon>
        <taxon>Micromonosporales</taxon>
        <taxon>Micromonosporaceae</taxon>
        <taxon>Actinoplanes</taxon>
    </lineage>
</organism>
<dbReference type="InterPro" id="IPR051604">
    <property type="entry name" value="Ergot_Alk_Oxidoreductase"/>
</dbReference>